<dbReference type="PANTHER" id="PTHR23514">
    <property type="entry name" value="BYPASS OF STOP CODON PROTEIN 6"/>
    <property type="match status" value="1"/>
</dbReference>
<feature type="domain" description="Major facilitator superfamily (MFS) profile" evidence="8">
    <location>
        <begin position="25"/>
        <end position="412"/>
    </location>
</feature>
<dbReference type="EMBL" id="FMHG01000002">
    <property type="protein sequence ID" value="SCJ87363.1"/>
    <property type="molecule type" value="Genomic_DNA"/>
</dbReference>
<keyword evidence="3" id="KW-0813">Transport</keyword>
<gene>
    <name evidence="9" type="ORF">SAMEA3545359_02449</name>
</gene>
<feature type="transmembrane region" description="Helical" evidence="7">
    <location>
        <begin position="114"/>
        <end position="138"/>
    </location>
</feature>
<feature type="transmembrane region" description="Helical" evidence="7">
    <location>
        <begin position="386"/>
        <end position="406"/>
    </location>
</feature>
<dbReference type="Pfam" id="PF07690">
    <property type="entry name" value="MFS_1"/>
    <property type="match status" value="1"/>
</dbReference>
<feature type="transmembrane region" description="Helical" evidence="7">
    <location>
        <begin position="266"/>
        <end position="289"/>
    </location>
</feature>
<evidence type="ECO:0000256" key="5">
    <source>
        <dbReference type="ARBA" id="ARBA00022989"/>
    </source>
</evidence>
<dbReference type="Gene3D" id="1.20.1250.20">
    <property type="entry name" value="MFS general substrate transporter like domains"/>
    <property type="match status" value="2"/>
</dbReference>
<dbReference type="InterPro" id="IPR051788">
    <property type="entry name" value="MFS_Transporter"/>
</dbReference>
<evidence type="ECO:0000313" key="9">
    <source>
        <dbReference type="EMBL" id="SCJ87363.1"/>
    </source>
</evidence>
<feature type="transmembrane region" description="Helical" evidence="7">
    <location>
        <begin position="301"/>
        <end position="318"/>
    </location>
</feature>
<sequence>MRKKDNANVCNRKVELFLKNTKKRSVVCIYLMVFMMAFALSINLFGTAQPRIIQGYRLSLEQASMFSVLQSIGMLVSNAIIGLVVDRLDKSRVAGIMCLVMGLILLAIGSMPPFWVLLALFALLGIVSNIVDNACASYMSDLYGDQRSKYISILHAFYGVGAMLGPLYVGFLTDHGHQWSLAYTLLSLLVMGGAIAYLCTLKIMGKPVALVQNTAADGTRQKAPLKAMLASADLRILCIVSFLYAGFQMYTVWLPTYLNQLDGQKYPLSFCAVLLSLFSGGVIVSRLINGIISKFISSRDYITLVSILSGAALIIGLLGQRKILWMAVSFSLGLLTGAIYTAKFVLACEYFPQFPATATAFTGLCTAVGSICFHALTGAVAQRFSFTGAMFIPVCSLLATFLLLILTRKKGKNT</sequence>
<organism evidence="9">
    <name type="scientific">uncultured Anaerotruncus sp</name>
    <dbReference type="NCBI Taxonomy" id="905011"/>
    <lineage>
        <taxon>Bacteria</taxon>
        <taxon>Bacillati</taxon>
        <taxon>Bacillota</taxon>
        <taxon>Clostridia</taxon>
        <taxon>Eubacteriales</taxon>
        <taxon>Oscillospiraceae</taxon>
        <taxon>Anaerotruncus</taxon>
        <taxon>environmental samples</taxon>
    </lineage>
</organism>
<dbReference type="InterPro" id="IPR036259">
    <property type="entry name" value="MFS_trans_sf"/>
</dbReference>
<dbReference type="PROSITE" id="PS50850">
    <property type="entry name" value="MFS"/>
    <property type="match status" value="1"/>
</dbReference>
<protein>
    <submittedName>
        <fullName evidence="9">Putative transporter</fullName>
    </submittedName>
</protein>
<evidence type="ECO:0000259" key="8">
    <source>
        <dbReference type="PROSITE" id="PS50850"/>
    </source>
</evidence>
<evidence type="ECO:0000256" key="6">
    <source>
        <dbReference type="ARBA" id="ARBA00023136"/>
    </source>
</evidence>
<dbReference type="GO" id="GO:0005886">
    <property type="term" value="C:plasma membrane"/>
    <property type="evidence" value="ECO:0007669"/>
    <property type="project" value="UniProtKB-SubCell"/>
</dbReference>
<dbReference type="InterPro" id="IPR011701">
    <property type="entry name" value="MFS"/>
</dbReference>
<feature type="transmembrane region" description="Helical" evidence="7">
    <location>
        <begin position="65"/>
        <end position="85"/>
    </location>
</feature>
<name>A0A1C6JZD3_9FIRM</name>
<evidence type="ECO:0000256" key="4">
    <source>
        <dbReference type="ARBA" id="ARBA00022692"/>
    </source>
</evidence>
<comment type="similarity">
    <text evidence="2">Belongs to the major facilitator superfamily.</text>
</comment>
<dbReference type="AlphaFoldDB" id="A0A1C6JZD3"/>
<evidence type="ECO:0000256" key="1">
    <source>
        <dbReference type="ARBA" id="ARBA00004651"/>
    </source>
</evidence>
<evidence type="ECO:0000256" key="7">
    <source>
        <dbReference type="SAM" id="Phobius"/>
    </source>
</evidence>
<comment type="subcellular location">
    <subcellularLocation>
        <location evidence="1">Cell membrane</location>
        <topology evidence="1">Multi-pass membrane protein</topology>
    </subcellularLocation>
</comment>
<feature type="transmembrane region" description="Helical" evidence="7">
    <location>
        <begin position="324"/>
        <end position="346"/>
    </location>
</feature>
<keyword evidence="5 7" id="KW-1133">Transmembrane helix</keyword>
<feature type="transmembrane region" description="Helical" evidence="7">
    <location>
        <begin position="26"/>
        <end position="45"/>
    </location>
</feature>
<accession>A0A1C6JZD3</accession>
<feature type="transmembrane region" description="Helical" evidence="7">
    <location>
        <begin position="150"/>
        <end position="169"/>
    </location>
</feature>
<feature type="transmembrane region" description="Helical" evidence="7">
    <location>
        <begin position="92"/>
        <end position="108"/>
    </location>
</feature>
<dbReference type="SUPFAM" id="SSF103473">
    <property type="entry name" value="MFS general substrate transporter"/>
    <property type="match status" value="1"/>
</dbReference>
<feature type="transmembrane region" description="Helical" evidence="7">
    <location>
        <begin position="181"/>
        <end position="200"/>
    </location>
</feature>
<keyword evidence="4 7" id="KW-0812">Transmembrane</keyword>
<dbReference type="PANTHER" id="PTHR23514:SF3">
    <property type="entry name" value="BYPASS OF STOP CODON PROTEIN 6"/>
    <property type="match status" value="1"/>
</dbReference>
<feature type="transmembrane region" description="Helical" evidence="7">
    <location>
        <begin position="234"/>
        <end position="254"/>
    </location>
</feature>
<keyword evidence="6 7" id="KW-0472">Membrane</keyword>
<feature type="transmembrane region" description="Helical" evidence="7">
    <location>
        <begin position="358"/>
        <end position="380"/>
    </location>
</feature>
<dbReference type="InterPro" id="IPR020846">
    <property type="entry name" value="MFS_dom"/>
</dbReference>
<dbReference type="GO" id="GO:0022857">
    <property type="term" value="F:transmembrane transporter activity"/>
    <property type="evidence" value="ECO:0007669"/>
    <property type="project" value="InterPro"/>
</dbReference>
<evidence type="ECO:0000256" key="3">
    <source>
        <dbReference type="ARBA" id="ARBA00022448"/>
    </source>
</evidence>
<evidence type="ECO:0000256" key="2">
    <source>
        <dbReference type="ARBA" id="ARBA00008335"/>
    </source>
</evidence>
<reference evidence="9" key="1">
    <citation type="submission" date="2015-09" db="EMBL/GenBank/DDBJ databases">
        <authorList>
            <consortium name="Pathogen Informatics"/>
        </authorList>
    </citation>
    <scope>NUCLEOTIDE SEQUENCE</scope>
    <source>
        <strain evidence="9">2789STDY5834896</strain>
    </source>
</reference>
<proteinExistence type="inferred from homology"/>